<dbReference type="GO" id="GO:0016747">
    <property type="term" value="F:acyltransferase activity, transferring groups other than amino-acyl groups"/>
    <property type="evidence" value="ECO:0007669"/>
    <property type="project" value="InterPro"/>
</dbReference>
<dbReference type="RefSeq" id="WP_187579169.1">
    <property type="nucleotide sequence ID" value="NZ_CP060713.1"/>
</dbReference>
<evidence type="ECO:0000313" key="4">
    <source>
        <dbReference type="EMBL" id="QNN53327.1"/>
    </source>
</evidence>
<dbReference type="Gene3D" id="3.40.630.30">
    <property type="match status" value="1"/>
</dbReference>
<dbReference type="PANTHER" id="PTHR43420:SF12">
    <property type="entry name" value="N-ACETYLTRANSFERASE DOMAIN-CONTAINING PROTEIN"/>
    <property type="match status" value="1"/>
</dbReference>
<proteinExistence type="predicted"/>
<dbReference type="SUPFAM" id="SSF55729">
    <property type="entry name" value="Acyl-CoA N-acyltransferases (Nat)"/>
    <property type="match status" value="1"/>
</dbReference>
<dbReference type="Pfam" id="PF00583">
    <property type="entry name" value="Acetyltransf_1"/>
    <property type="match status" value="1"/>
</dbReference>
<dbReference type="InterPro" id="IPR000182">
    <property type="entry name" value="GNAT_dom"/>
</dbReference>
<keyword evidence="1 4" id="KW-0808">Transferase</keyword>
<evidence type="ECO:0000256" key="1">
    <source>
        <dbReference type="ARBA" id="ARBA00022679"/>
    </source>
</evidence>
<keyword evidence="5" id="KW-1185">Reference proteome</keyword>
<evidence type="ECO:0000313" key="5">
    <source>
        <dbReference type="Proteomes" id="UP000515947"/>
    </source>
</evidence>
<reference evidence="4 5" key="1">
    <citation type="submission" date="2020-08" db="EMBL/GenBank/DDBJ databases">
        <title>Genome sequence of Nocardioides mesophilus KACC 16243T.</title>
        <authorList>
            <person name="Hyun D.-W."/>
            <person name="Bae J.-W."/>
        </authorList>
    </citation>
    <scope>NUCLEOTIDE SEQUENCE [LARGE SCALE GENOMIC DNA]</scope>
    <source>
        <strain evidence="4 5">KACC 16243</strain>
    </source>
</reference>
<dbReference type="PROSITE" id="PS51186">
    <property type="entry name" value="GNAT"/>
    <property type="match status" value="1"/>
</dbReference>
<protein>
    <submittedName>
        <fullName evidence="4">GNAT family N-acetyltransferase</fullName>
    </submittedName>
</protein>
<gene>
    <name evidence="4" type="ORF">H9L09_02310</name>
</gene>
<dbReference type="PANTHER" id="PTHR43420">
    <property type="entry name" value="ACETYLTRANSFERASE"/>
    <property type="match status" value="1"/>
</dbReference>
<evidence type="ECO:0000259" key="3">
    <source>
        <dbReference type="PROSITE" id="PS51186"/>
    </source>
</evidence>
<dbReference type="InterPro" id="IPR050680">
    <property type="entry name" value="YpeA/RimI_acetyltransf"/>
</dbReference>
<dbReference type="Proteomes" id="UP000515947">
    <property type="component" value="Chromosome"/>
</dbReference>
<sequence length="164" mass="18058">MSPSPEIREATGEDWPLWRELRLRALGESPGAFGSTYERELAFTEAAWRGRLDGVAGPAVLATIGSRTVGMGAGFRDLPGWLHVVAMWTEPELRGAGVGTAVLAWLADWADRNQLRLHLDVAQSNPRARQVYERAGFVATGEIRPLRDGAAEQVERLVLARSRR</sequence>
<evidence type="ECO:0000256" key="2">
    <source>
        <dbReference type="ARBA" id="ARBA00023315"/>
    </source>
</evidence>
<organism evidence="4 5">
    <name type="scientific">Nocardioides mesophilus</name>
    <dbReference type="NCBI Taxonomy" id="433659"/>
    <lineage>
        <taxon>Bacteria</taxon>
        <taxon>Bacillati</taxon>
        <taxon>Actinomycetota</taxon>
        <taxon>Actinomycetes</taxon>
        <taxon>Propionibacteriales</taxon>
        <taxon>Nocardioidaceae</taxon>
        <taxon>Nocardioides</taxon>
    </lineage>
</organism>
<dbReference type="CDD" id="cd04301">
    <property type="entry name" value="NAT_SF"/>
    <property type="match status" value="1"/>
</dbReference>
<feature type="domain" description="N-acetyltransferase" evidence="3">
    <location>
        <begin position="5"/>
        <end position="164"/>
    </location>
</feature>
<accession>A0A7G9RCK2</accession>
<dbReference type="KEGG" id="nmes:H9L09_02310"/>
<dbReference type="InterPro" id="IPR016181">
    <property type="entry name" value="Acyl_CoA_acyltransferase"/>
</dbReference>
<name>A0A7G9RCK2_9ACTN</name>
<dbReference type="EMBL" id="CP060713">
    <property type="protein sequence ID" value="QNN53327.1"/>
    <property type="molecule type" value="Genomic_DNA"/>
</dbReference>
<keyword evidence="2" id="KW-0012">Acyltransferase</keyword>
<dbReference type="AlphaFoldDB" id="A0A7G9RCK2"/>